<evidence type="ECO:0000256" key="8">
    <source>
        <dbReference type="ARBA" id="ARBA00022989"/>
    </source>
</evidence>
<evidence type="ECO:0000313" key="15">
    <source>
        <dbReference type="Proteomes" id="UP000198649"/>
    </source>
</evidence>
<keyword evidence="14" id="KW-0282">Flagellum</keyword>
<proteinExistence type="inferred from homology"/>
<dbReference type="Proteomes" id="UP000198649">
    <property type="component" value="Unassembled WGS sequence"/>
</dbReference>
<keyword evidence="6 12" id="KW-1005">Bacterial flagellum biogenesis</keyword>
<dbReference type="NCBIfam" id="TIGR01103">
    <property type="entry name" value="fliP"/>
    <property type="match status" value="1"/>
</dbReference>
<dbReference type="PANTHER" id="PTHR30587">
    <property type="entry name" value="FLAGELLAR BIOSYNTHETIC PROTEIN FLIP"/>
    <property type="match status" value="1"/>
</dbReference>
<feature type="transmembrane region" description="Helical" evidence="12">
    <location>
        <begin position="152"/>
        <end position="171"/>
    </location>
</feature>
<protein>
    <recommendedName>
        <fullName evidence="2 12">Flagellar biosynthetic protein FliP</fullName>
    </recommendedName>
</protein>
<keyword evidence="5 12" id="KW-0812">Transmembrane</keyword>
<sequence length="310" mass="32306">MSRPGGRTGRALGRVLVLLALGVTIWLGLSAPASASAAHGATNAASGVRLQETPTPSDAPTNGPTDRPTNGPGVDGPQGPTGPTGAQGDPGSVTVDFGGLTDKPSTSVVLLVALTFLSLLPAILLTCTSFTKILVVLGLTRNALGLQQTPPNQVLAGLALFLSLFIMGPVLSEMNDVGVQPYLDGDKTTTQAFDDGIVPLREFMLDQTGDEELTLLTNVADRELPDNRDEVGLSTLVPAFVLSELKQAFIIGFIIFIPFLVIDIVVSGALMALGMMMMPPVMVSLPFKLLLFVLVDGWGLVIKSLVASYG</sequence>
<comment type="similarity">
    <text evidence="1 12">Belongs to the FliP/MopC/SpaP family.</text>
</comment>
<dbReference type="GO" id="GO:0044781">
    <property type="term" value="P:bacterial-type flagellum organization"/>
    <property type="evidence" value="ECO:0007669"/>
    <property type="project" value="UniProtKB-UniRule"/>
</dbReference>
<evidence type="ECO:0000256" key="11">
    <source>
        <dbReference type="ARBA" id="ARBA00023225"/>
    </source>
</evidence>
<evidence type="ECO:0000256" key="9">
    <source>
        <dbReference type="ARBA" id="ARBA00023136"/>
    </source>
</evidence>
<dbReference type="PRINTS" id="PR00951">
    <property type="entry name" value="FLGBIOSNFLIP"/>
</dbReference>
<accession>A0A1I3Q5V5</accession>
<keyword evidence="15" id="KW-1185">Reference proteome</keyword>
<dbReference type="RefSeq" id="WP_246166564.1">
    <property type="nucleotide sequence ID" value="NZ_BKAF01000038.1"/>
</dbReference>
<evidence type="ECO:0000256" key="1">
    <source>
        <dbReference type="ARBA" id="ARBA00006257"/>
    </source>
</evidence>
<keyword evidence="10" id="KW-0975">Bacterial flagellum</keyword>
<dbReference type="GO" id="GO:0009425">
    <property type="term" value="C:bacterial-type flagellum basal body"/>
    <property type="evidence" value="ECO:0007669"/>
    <property type="project" value="UniProtKB-SubCell"/>
</dbReference>
<dbReference type="STRING" id="1005945.SAMN05216561_12356"/>
<feature type="compositionally biased region" description="Polar residues" evidence="13">
    <location>
        <begin position="52"/>
        <end position="68"/>
    </location>
</feature>
<evidence type="ECO:0000256" key="2">
    <source>
        <dbReference type="ARBA" id="ARBA00021714"/>
    </source>
</evidence>
<evidence type="ECO:0000313" key="14">
    <source>
        <dbReference type="EMBL" id="SFJ29373.1"/>
    </source>
</evidence>
<dbReference type="InterPro" id="IPR005837">
    <property type="entry name" value="FliP"/>
</dbReference>
<comment type="subcellular location">
    <subcellularLocation>
        <location evidence="12">Cell membrane</location>
        <topology evidence="12">Multi-pass membrane protein</topology>
    </subcellularLocation>
    <subcellularLocation>
        <location evidence="12">Bacterial flagellum basal body</location>
    </subcellularLocation>
</comment>
<keyword evidence="14" id="KW-0966">Cell projection</keyword>
<dbReference type="AlphaFoldDB" id="A0A1I3Q5V5"/>
<keyword evidence="14" id="KW-0969">Cilium</keyword>
<evidence type="ECO:0000256" key="6">
    <source>
        <dbReference type="ARBA" id="ARBA00022795"/>
    </source>
</evidence>
<dbReference type="InterPro" id="IPR005838">
    <property type="entry name" value="T3SS_IM_P"/>
</dbReference>
<dbReference type="PANTHER" id="PTHR30587:SF0">
    <property type="entry name" value="FLAGELLAR BIOSYNTHETIC PROTEIN FLIP"/>
    <property type="match status" value="1"/>
</dbReference>
<feature type="transmembrane region" description="Helical" evidence="12">
    <location>
        <begin position="285"/>
        <end position="306"/>
    </location>
</feature>
<dbReference type="GO" id="GO:0005886">
    <property type="term" value="C:plasma membrane"/>
    <property type="evidence" value="ECO:0007669"/>
    <property type="project" value="UniProtKB-SubCell"/>
</dbReference>
<dbReference type="EMBL" id="FOQG01000023">
    <property type="protein sequence ID" value="SFJ29373.1"/>
    <property type="molecule type" value="Genomic_DNA"/>
</dbReference>
<evidence type="ECO:0000256" key="13">
    <source>
        <dbReference type="SAM" id="MobiDB-lite"/>
    </source>
</evidence>
<evidence type="ECO:0000256" key="5">
    <source>
        <dbReference type="ARBA" id="ARBA00022692"/>
    </source>
</evidence>
<feature type="region of interest" description="Disordered" evidence="13">
    <location>
        <begin position="44"/>
        <end position="97"/>
    </location>
</feature>
<dbReference type="GO" id="GO:0009306">
    <property type="term" value="P:protein secretion"/>
    <property type="evidence" value="ECO:0007669"/>
    <property type="project" value="UniProtKB-UniRule"/>
</dbReference>
<dbReference type="PRINTS" id="PR01302">
    <property type="entry name" value="TYPE3IMPPROT"/>
</dbReference>
<comment type="function">
    <text evidence="12">Plays a role in the flagellum-specific transport system.</text>
</comment>
<gene>
    <name evidence="12" type="primary">fliP</name>
    <name evidence="14" type="ORF">SAMN05216561_12356</name>
</gene>
<keyword evidence="4 12" id="KW-1003">Cell membrane</keyword>
<reference evidence="14 15" key="1">
    <citation type="submission" date="2016-10" db="EMBL/GenBank/DDBJ databases">
        <authorList>
            <person name="de Groot N.N."/>
        </authorList>
    </citation>
    <scope>NUCLEOTIDE SEQUENCE [LARGE SCALE GENOMIC DNA]</scope>
    <source>
        <strain evidence="14 15">CGMCC 1.11156</strain>
    </source>
</reference>
<evidence type="ECO:0000256" key="12">
    <source>
        <dbReference type="RuleBase" id="RU362069"/>
    </source>
</evidence>
<keyword evidence="8 12" id="KW-1133">Transmembrane helix</keyword>
<evidence type="ECO:0000256" key="7">
    <source>
        <dbReference type="ARBA" id="ARBA00022927"/>
    </source>
</evidence>
<feature type="compositionally biased region" description="Low complexity" evidence="13">
    <location>
        <begin position="71"/>
        <end position="91"/>
    </location>
</feature>
<feature type="transmembrane region" description="Helical" evidence="12">
    <location>
        <begin position="108"/>
        <end position="140"/>
    </location>
</feature>
<keyword evidence="7 12" id="KW-0653">Protein transport</keyword>
<evidence type="ECO:0000256" key="10">
    <source>
        <dbReference type="ARBA" id="ARBA00023143"/>
    </source>
</evidence>
<dbReference type="NCBIfam" id="NF009438">
    <property type="entry name" value="PRK12797.1"/>
    <property type="match status" value="1"/>
</dbReference>
<feature type="transmembrane region" description="Helical" evidence="12">
    <location>
        <begin position="248"/>
        <end position="273"/>
    </location>
</feature>
<organism evidence="14 15">
    <name type="scientific">Nocardioides psychrotolerans</name>
    <dbReference type="NCBI Taxonomy" id="1005945"/>
    <lineage>
        <taxon>Bacteria</taxon>
        <taxon>Bacillati</taxon>
        <taxon>Actinomycetota</taxon>
        <taxon>Actinomycetes</taxon>
        <taxon>Propionibacteriales</taxon>
        <taxon>Nocardioidaceae</taxon>
        <taxon>Nocardioides</taxon>
    </lineage>
</organism>
<keyword evidence="3 12" id="KW-0813">Transport</keyword>
<keyword evidence="9 12" id="KW-0472">Membrane</keyword>
<dbReference type="PROSITE" id="PS01061">
    <property type="entry name" value="FLIP_2"/>
    <property type="match status" value="1"/>
</dbReference>
<evidence type="ECO:0000256" key="4">
    <source>
        <dbReference type="ARBA" id="ARBA00022475"/>
    </source>
</evidence>
<keyword evidence="11 12" id="KW-1006">Bacterial flagellum protein export</keyword>
<name>A0A1I3Q5V5_9ACTN</name>
<evidence type="ECO:0000256" key="3">
    <source>
        <dbReference type="ARBA" id="ARBA00022448"/>
    </source>
</evidence>
<dbReference type="Pfam" id="PF00813">
    <property type="entry name" value="FliP"/>
    <property type="match status" value="1"/>
</dbReference>